<feature type="transmembrane region" description="Helical" evidence="8">
    <location>
        <begin position="118"/>
        <end position="138"/>
    </location>
</feature>
<evidence type="ECO:0000313" key="10">
    <source>
        <dbReference type="EMBL" id="QKJ24666.1"/>
    </source>
</evidence>
<dbReference type="PROSITE" id="PS50850">
    <property type="entry name" value="MFS"/>
    <property type="match status" value="1"/>
</dbReference>
<dbReference type="Gene3D" id="1.20.1250.20">
    <property type="entry name" value="MFS general substrate transporter like domains"/>
    <property type="match status" value="1"/>
</dbReference>
<reference evidence="10 11" key="1">
    <citation type="submission" date="2020-05" db="EMBL/GenBank/DDBJ databases">
        <title>Aquirufa sp. strain 15G-AUS-rot a new Aquirufa species.</title>
        <authorList>
            <person name="Pitt A."/>
            <person name="Hahn M.W."/>
        </authorList>
    </citation>
    <scope>NUCLEOTIDE SEQUENCE [LARGE SCALE GENOMIC DNA]</scope>
    <source>
        <strain evidence="10 11">15G-AUS-rot</strain>
    </source>
</reference>
<feature type="transmembrane region" description="Helical" evidence="8">
    <location>
        <begin position="381"/>
        <end position="402"/>
    </location>
</feature>
<proteinExistence type="inferred from homology"/>
<dbReference type="GO" id="GO:0005886">
    <property type="term" value="C:plasma membrane"/>
    <property type="evidence" value="ECO:0007669"/>
    <property type="project" value="UniProtKB-SubCell"/>
</dbReference>
<evidence type="ECO:0000256" key="4">
    <source>
        <dbReference type="ARBA" id="ARBA00023136"/>
    </source>
</evidence>
<evidence type="ECO:0000256" key="7">
    <source>
        <dbReference type="ARBA" id="ARBA00041534"/>
    </source>
</evidence>
<dbReference type="KEGG" id="aqg:HRU87_00170"/>
<sequence>MTDSAVASSKPKGTLSWALWDWASQSFPTVVTSFIFGRYITDTAFAPAGMSEADAEQYTGYWLGISGIISGLLIALIAPIVGRRADTSGRKKMWLMINTWLFAGTIGLMFFVQPSNDFFFFGLTLLAVGGIFFEFATVNYNSMLNEVARPKDRGRVSQFGWGLGYMGGIVLLVMALWIIQFGGAELLGIPDTAALSVRVVMIISMFWVLVFSIPLMLNVPEAKPIAGTEKESIFAAYGNLFRALATMGRENPNLLKFLIASAVYRDGLNGVFAYGAVLGGLAFGLGLTEIIIFGIAANIVAGFGAFVGAFFEDRIGSRTVVFVSLIGVMLGGLGVFVFAGAGTIAFFGFGLFLCTFVGPAQAASRTMMSRLSSDDKQGEAFGLYATTGRAVSFLAPAAWTVFVAAFSPLWGILGLMLILVIGFLLLITVKPVLAPKE</sequence>
<dbReference type="InterPro" id="IPR050495">
    <property type="entry name" value="ATG22/LtaA_families"/>
</dbReference>
<evidence type="ECO:0000256" key="1">
    <source>
        <dbReference type="ARBA" id="ARBA00004651"/>
    </source>
</evidence>
<keyword evidence="2 8" id="KW-0812">Transmembrane</keyword>
<dbReference type="PANTHER" id="PTHR23519">
    <property type="entry name" value="AUTOPHAGY-RELATED PROTEIN 22"/>
    <property type="match status" value="1"/>
</dbReference>
<keyword evidence="11" id="KW-1185">Reference proteome</keyword>
<dbReference type="SUPFAM" id="SSF103473">
    <property type="entry name" value="MFS general substrate transporter"/>
    <property type="match status" value="1"/>
</dbReference>
<feature type="transmembrane region" description="Helical" evidence="8">
    <location>
        <begin position="199"/>
        <end position="217"/>
    </location>
</feature>
<feature type="domain" description="Major facilitator superfamily (MFS) profile" evidence="9">
    <location>
        <begin position="1"/>
        <end position="434"/>
    </location>
</feature>
<dbReference type="Proteomes" id="UP000501003">
    <property type="component" value="Chromosome"/>
</dbReference>
<evidence type="ECO:0000256" key="8">
    <source>
        <dbReference type="SAM" id="Phobius"/>
    </source>
</evidence>
<feature type="transmembrane region" description="Helical" evidence="8">
    <location>
        <begin position="320"/>
        <end position="338"/>
    </location>
</feature>
<comment type="subcellular location">
    <subcellularLocation>
        <location evidence="1">Cell membrane</location>
        <topology evidence="1">Multi-pass membrane protein</topology>
    </subcellularLocation>
</comment>
<keyword evidence="3 8" id="KW-1133">Transmembrane helix</keyword>
<comment type="similarity">
    <text evidence="5">Belongs to the major facilitator superfamily. LtaA family.</text>
</comment>
<feature type="transmembrane region" description="Helical" evidence="8">
    <location>
        <begin position="267"/>
        <end position="285"/>
    </location>
</feature>
<feature type="transmembrane region" description="Helical" evidence="8">
    <location>
        <begin position="93"/>
        <end position="112"/>
    </location>
</feature>
<keyword evidence="4 8" id="KW-0472">Membrane</keyword>
<dbReference type="PANTHER" id="PTHR23519:SF1">
    <property type="entry name" value="AUTOPHAGY-RELATED PROTEIN 22"/>
    <property type="match status" value="1"/>
</dbReference>
<organism evidence="10 11">
    <name type="scientific">Aquiluna borgnonia</name>
    <dbReference type="NCBI Taxonomy" id="2499157"/>
    <lineage>
        <taxon>Bacteria</taxon>
        <taxon>Bacillati</taxon>
        <taxon>Actinomycetota</taxon>
        <taxon>Actinomycetes</taxon>
        <taxon>Micrococcales</taxon>
        <taxon>Microbacteriaceae</taxon>
        <taxon>Luna cluster</taxon>
        <taxon>Luna-1 subcluster</taxon>
        <taxon>Aquiluna</taxon>
    </lineage>
</organism>
<evidence type="ECO:0000256" key="2">
    <source>
        <dbReference type="ARBA" id="ARBA00022692"/>
    </source>
</evidence>
<dbReference type="GO" id="GO:0022857">
    <property type="term" value="F:transmembrane transporter activity"/>
    <property type="evidence" value="ECO:0007669"/>
    <property type="project" value="InterPro"/>
</dbReference>
<evidence type="ECO:0000259" key="9">
    <source>
        <dbReference type="PROSITE" id="PS50850"/>
    </source>
</evidence>
<feature type="transmembrane region" description="Helical" evidence="8">
    <location>
        <begin position="60"/>
        <end position="81"/>
    </location>
</feature>
<dbReference type="EMBL" id="CP054056">
    <property type="protein sequence ID" value="QKJ24666.1"/>
    <property type="molecule type" value="Genomic_DNA"/>
</dbReference>
<dbReference type="InterPro" id="IPR036259">
    <property type="entry name" value="MFS_trans_sf"/>
</dbReference>
<dbReference type="RefSeq" id="WP_173492965.1">
    <property type="nucleotide sequence ID" value="NZ_CP054056.1"/>
</dbReference>
<feature type="transmembrane region" description="Helical" evidence="8">
    <location>
        <begin position="159"/>
        <end position="179"/>
    </location>
</feature>
<protein>
    <recommendedName>
        <fullName evidence="6">Proton-coupled antiporter flippase LtaA</fullName>
    </recommendedName>
    <alternativeName>
        <fullName evidence="7">Lipoteichoic acid protein A</fullName>
    </alternativeName>
</protein>
<evidence type="ECO:0000256" key="3">
    <source>
        <dbReference type="ARBA" id="ARBA00022989"/>
    </source>
</evidence>
<evidence type="ECO:0000313" key="11">
    <source>
        <dbReference type="Proteomes" id="UP000501003"/>
    </source>
</evidence>
<evidence type="ECO:0000256" key="5">
    <source>
        <dbReference type="ARBA" id="ARBA00038245"/>
    </source>
</evidence>
<evidence type="ECO:0000256" key="6">
    <source>
        <dbReference type="ARBA" id="ARBA00039715"/>
    </source>
</evidence>
<dbReference type="AlphaFoldDB" id="A0A7D4PPZ9"/>
<accession>A0A7D4PPZ9</accession>
<feature type="transmembrane region" description="Helical" evidence="8">
    <location>
        <begin position="344"/>
        <end position="360"/>
    </location>
</feature>
<feature type="transmembrane region" description="Helical" evidence="8">
    <location>
        <begin position="291"/>
        <end position="311"/>
    </location>
</feature>
<dbReference type="InterPro" id="IPR020846">
    <property type="entry name" value="MFS_dom"/>
</dbReference>
<dbReference type="InterPro" id="IPR011701">
    <property type="entry name" value="MFS"/>
</dbReference>
<feature type="transmembrane region" description="Helical" evidence="8">
    <location>
        <begin position="408"/>
        <end position="429"/>
    </location>
</feature>
<dbReference type="Pfam" id="PF07690">
    <property type="entry name" value="MFS_1"/>
    <property type="match status" value="1"/>
</dbReference>
<gene>
    <name evidence="10" type="ORF">HRU87_00170</name>
</gene>
<name>A0A7D4PPZ9_9MICO</name>